<dbReference type="EMBL" id="NPDS01000003">
    <property type="protein sequence ID" value="PJZ57595.1"/>
    <property type="molecule type" value="Genomic_DNA"/>
</dbReference>
<accession>A0ABX4NPF8</accession>
<feature type="transmembrane region" description="Helical" evidence="4">
    <location>
        <begin position="225"/>
        <end position="242"/>
    </location>
</feature>
<feature type="transmembrane region" description="Helical" evidence="4">
    <location>
        <begin position="66"/>
        <end position="86"/>
    </location>
</feature>
<dbReference type="PROSITE" id="PS01124">
    <property type="entry name" value="HTH_ARAC_FAMILY_2"/>
    <property type="match status" value="1"/>
</dbReference>
<reference evidence="6 7" key="1">
    <citation type="submission" date="2017-07" db="EMBL/GenBank/DDBJ databases">
        <title>Leptospira spp. isolated from tropical soils.</title>
        <authorList>
            <person name="Thibeaux R."/>
            <person name="Iraola G."/>
            <person name="Ferres I."/>
            <person name="Bierque E."/>
            <person name="Girault D."/>
            <person name="Soupe-Gilbert M.-E."/>
            <person name="Picardeau M."/>
            <person name="Goarant C."/>
        </authorList>
    </citation>
    <scope>NUCLEOTIDE SEQUENCE [LARGE SCALE GENOMIC DNA]</scope>
    <source>
        <strain evidence="6 7">FH4-C-A1</strain>
    </source>
</reference>
<dbReference type="RefSeq" id="WP_100762289.1">
    <property type="nucleotide sequence ID" value="NZ_NPDS01000003.1"/>
</dbReference>
<feature type="transmembrane region" description="Helical" evidence="4">
    <location>
        <begin position="177"/>
        <end position="195"/>
    </location>
</feature>
<dbReference type="Gene3D" id="1.10.10.60">
    <property type="entry name" value="Homeodomain-like"/>
    <property type="match status" value="1"/>
</dbReference>
<keyword evidence="4" id="KW-0812">Transmembrane</keyword>
<feature type="transmembrane region" description="Helical" evidence="4">
    <location>
        <begin position="138"/>
        <end position="156"/>
    </location>
</feature>
<evidence type="ECO:0000259" key="5">
    <source>
        <dbReference type="PROSITE" id="PS01124"/>
    </source>
</evidence>
<feature type="transmembrane region" description="Helical" evidence="4">
    <location>
        <begin position="12"/>
        <end position="32"/>
    </location>
</feature>
<protein>
    <recommendedName>
        <fullName evidence="5">HTH araC/xylS-type domain-containing protein</fullName>
    </recommendedName>
</protein>
<evidence type="ECO:0000256" key="1">
    <source>
        <dbReference type="ARBA" id="ARBA00023015"/>
    </source>
</evidence>
<dbReference type="PANTHER" id="PTHR43280">
    <property type="entry name" value="ARAC-FAMILY TRANSCRIPTIONAL REGULATOR"/>
    <property type="match status" value="1"/>
</dbReference>
<dbReference type="PANTHER" id="PTHR43280:SF29">
    <property type="entry name" value="ARAC-FAMILY TRANSCRIPTIONAL REGULATOR"/>
    <property type="match status" value="1"/>
</dbReference>
<dbReference type="SMART" id="SM00342">
    <property type="entry name" value="HTH_ARAC"/>
    <property type="match status" value="1"/>
</dbReference>
<keyword evidence="2" id="KW-0238">DNA-binding</keyword>
<evidence type="ECO:0000256" key="2">
    <source>
        <dbReference type="ARBA" id="ARBA00023125"/>
    </source>
</evidence>
<proteinExistence type="predicted"/>
<dbReference type="Pfam" id="PF12833">
    <property type="entry name" value="HTH_18"/>
    <property type="match status" value="1"/>
</dbReference>
<feature type="transmembrane region" description="Helical" evidence="4">
    <location>
        <begin position="98"/>
        <end position="118"/>
    </location>
</feature>
<keyword evidence="7" id="KW-1185">Reference proteome</keyword>
<evidence type="ECO:0000256" key="3">
    <source>
        <dbReference type="ARBA" id="ARBA00023163"/>
    </source>
</evidence>
<dbReference type="InterPro" id="IPR009057">
    <property type="entry name" value="Homeodomain-like_sf"/>
</dbReference>
<evidence type="ECO:0000313" key="7">
    <source>
        <dbReference type="Proteomes" id="UP000231879"/>
    </source>
</evidence>
<evidence type="ECO:0000256" key="4">
    <source>
        <dbReference type="SAM" id="Phobius"/>
    </source>
</evidence>
<organism evidence="6 7">
    <name type="scientific">Leptospira barantonii</name>
    <dbReference type="NCBI Taxonomy" id="2023184"/>
    <lineage>
        <taxon>Bacteria</taxon>
        <taxon>Pseudomonadati</taxon>
        <taxon>Spirochaetota</taxon>
        <taxon>Spirochaetia</taxon>
        <taxon>Leptospirales</taxon>
        <taxon>Leptospiraceae</taxon>
        <taxon>Leptospira</taxon>
    </lineage>
</organism>
<feature type="transmembrane region" description="Helical" evidence="4">
    <location>
        <begin position="39"/>
        <end position="60"/>
    </location>
</feature>
<gene>
    <name evidence="6" type="ORF">CH367_09670</name>
</gene>
<keyword evidence="4" id="KW-1133">Transmembrane helix</keyword>
<keyword evidence="4" id="KW-0472">Membrane</keyword>
<dbReference type="InterPro" id="IPR018060">
    <property type="entry name" value="HTH_AraC"/>
</dbReference>
<name>A0ABX4NPF8_9LEPT</name>
<keyword evidence="1" id="KW-0805">Transcription regulation</keyword>
<evidence type="ECO:0000313" key="6">
    <source>
        <dbReference type="EMBL" id="PJZ57595.1"/>
    </source>
</evidence>
<sequence>MPPIGPPHPHPGLPIPEISFTITFFSICILWFKRNRFSFDRWFVFFLLALSCLHLAHLLRRGFGKAYFDFFHIPQLLFGPLFFLYLKDILGIGIKKKVWIHFVPYLIFTALFLILKILPDTDPIYSLFFGREGWGLRISTFVSLIGYSIFSYWNVYRVERENVDPVLESLQWTWLKILIVLVLVIVTYHGVSYFWNDGPPPLPRAELGGPPPEGPPPPRHGIPSIRGWDVLVFTILFSLFGIRQSMIHSAWLLGQNFSSDLVKKRKYERSGLEEGRLKNYVQIVQEHMKTDKPYLDSEFSLDHLADRLNFPRAHITQALSEILETNFYNFVNEYRVNEFIRLVDSSHEEKIAVLSLAFDAGFNSKSTFNQSFKRITGTTPSLYLAEKKQKKES</sequence>
<comment type="caution">
    <text evidence="6">The sequence shown here is derived from an EMBL/GenBank/DDBJ whole genome shotgun (WGS) entry which is preliminary data.</text>
</comment>
<keyword evidence="3" id="KW-0804">Transcription</keyword>
<dbReference type="Proteomes" id="UP000231879">
    <property type="component" value="Unassembled WGS sequence"/>
</dbReference>
<dbReference type="SUPFAM" id="SSF46689">
    <property type="entry name" value="Homeodomain-like"/>
    <property type="match status" value="1"/>
</dbReference>
<feature type="domain" description="HTH araC/xylS-type" evidence="5">
    <location>
        <begin position="278"/>
        <end position="386"/>
    </location>
</feature>